<accession>A0ABP7ABR2</accession>
<dbReference type="InterPro" id="IPR002110">
    <property type="entry name" value="Ankyrin_rpt"/>
</dbReference>
<evidence type="ECO:0000256" key="1">
    <source>
        <dbReference type="SAM" id="MobiDB-lite"/>
    </source>
</evidence>
<proteinExistence type="predicted"/>
<organism evidence="2 3">
    <name type="scientific">Lentzea roselyniae</name>
    <dbReference type="NCBI Taxonomy" id="531940"/>
    <lineage>
        <taxon>Bacteria</taxon>
        <taxon>Bacillati</taxon>
        <taxon>Actinomycetota</taxon>
        <taxon>Actinomycetes</taxon>
        <taxon>Pseudonocardiales</taxon>
        <taxon>Pseudonocardiaceae</taxon>
        <taxon>Lentzea</taxon>
    </lineage>
</organism>
<keyword evidence="3" id="KW-1185">Reference proteome</keyword>
<sequence length="318" mass="34288">MLMGAEHEGWQGFQHTGWASLEAVRERLDAGADPNVGWHWMPPLHDAAENGTPEVVAELAARVDDVDVLVDGRSALWRAVHAGKPGNAQALLDAGADPVRPMMSGWSPARLSLVTGNVIPSGEVLTEQERALIADRDRMIAAIGDFPEYDGFSIACVGGIDAAEATRRLNAYVVPDDELPDLGDWYEEPFEDDTELAMGVTDVPGGCVVVQPWYFNASSTDVMRRLSAGTVAYGMYANPKSGDQGSSHRDGEVVGWDLHPGGAPAEDDGTPGVLLAHLYDGEAVAYCCAYAGLRPVDNKAFTEPDRWLLLPDIDFWRS</sequence>
<comment type="caution">
    <text evidence="2">The sequence shown here is derived from an EMBL/GenBank/DDBJ whole genome shotgun (WGS) entry which is preliminary data.</text>
</comment>
<dbReference type="SMART" id="SM00248">
    <property type="entry name" value="ANK"/>
    <property type="match status" value="2"/>
</dbReference>
<dbReference type="Proteomes" id="UP001500711">
    <property type="component" value="Unassembled WGS sequence"/>
</dbReference>
<name>A0ABP7ABR2_9PSEU</name>
<reference evidence="3" key="1">
    <citation type="journal article" date="2019" name="Int. J. Syst. Evol. Microbiol.">
        <title>The Global Catalogue of Microorganisms (GCM) 10K type strain sequencing project: providing services to taxonomists for standard genome sequencing and annotation.</title>
        <authorList>
            <consortium name="The Broad Institute Genomics Platform"/>
            <consortium name="The Broad Institute Genome Sequencing Center for Infectious Disease"/>
            <person name="Wu L."/>
            <person name="Ma J."/>
        </authorList>
    </citation>
    <scope>NUCLEOTIDE SEQUENCE [LARGE SCALE GENOMIC DNA]</scope>
    <source>
        <strain evidence="3">JCM 17494</strain>
    </source>
</reference>
<evidence type="ECO:0000313" key="2">
    <source>
        <dbReference type="EMBL" id="GAA3628708.1"/>
    </source>
</evidence>
<dbReference type="InterPro" id="IPR036770">
    <property type="entry name" value="Ankyrin_rpt-contain_sf"/>
</dbReference>
<dbReference type="Pfam" id="PF12796">
    <property type="entry name" value="Ank_2"/>
    <property type="match status" value="1"/>
</dbReference>
<feature type="region of interest" description="Disordered" evidence="1">
    <location>
        <begin position="241"/>
        <end position="267"/>
    </location>
</feature>
<dbReference type="EMBL" id="BAABBE010000003">
    <property type="protein sequence ID" value="GAA3628708.1"/>
    <property type="molecule type" value="Genomic_DNA"/>
</dbReference>
<evidence type="ECO:0008006" key="4">
    <source>
        <dbReference type="Google" id="ProtNLM"/>
    </source>
</evidence>
<dbReference type="SUPFAM" id="SSF48403">
    <property type="entry name" value="Ankyrin repeat"/>
    <property type="match status" value="1"/>
</dbReference>
<gene>
    <name evidence="2" type="ORF">GCM10022267_13940</name>
</gene>
<evidence type="ECO:0000313" key="3">
    <source>
        <dbReference type="Proteomes" id="UP001500711"/>
    </source>
</evidence>
<dbReference type="Gene3D" id="1.25.40.20">
    <property type="entry name" value="Ankyrin repeat-containing domain"/>
    <property type="match status" value="1"/>
</dbReference>
<protein>
    <recommendedName>
        <fullName evidence="4">Ankyrin repeat-containing protein</fullName>
    </recommendedName>
</protein>